<organism evidence="2 3">
    <name type="scientific">Adhaeribacter terreus</name>
    <dbReference type="NCBI Taxonomy" id="529703"/>
    <lineage>
        <taxon>Bacteria</taxon>
        <taxon>Pseudomonadati</taxon>
        <taxon>Bacteroidota</taxon>
        <taxon>Cytophagia</taxon>
        <taxon>Cytophagales</taxon>
        <taxon>Hymenobacteraceae</taxon>
        <taxon>Adhaeribacter</taxon>
    </lineage>
</organism>
<proteinExistence type="predicted"/>
<evidence type="ECO:0000313" key="2">
    <source>
        <dbReference type="EMBL" id="MFC5271329.1"/>
    </source>
</evidence>
<name>A0ABW0EAI2_9BACT</name>
<feature type="transmembrane region" description="Helical" evidence="1">
    <location>
        <begin position="38"/>
        <end position="56"/>
    </location>
</feature>
<protein>
    <submittedName>
        <fullName evidence="2">Uncharacterized protein</fullName>
    </submittedName>
</protein>
<evidence type="ECO:0000256" key="1">
    <source>
        <dbReference type="SAM" id="Phobius"/>
    </source>
</evidence>
<sequence>MLKYFKKYILSFFFAYGFLCLADKAYIFFNKARIYNEQLLLTTAAGLALINLYFSWKDEAKKVARNK</sequence>
<comment type="caution">
    <text evidence="2">The sequence shown here is derived from an EMBL/GenBank/DDBJ whole genome shotgun (WGS) entry which is preliminary data.</text>
</comment>
<reference evidence="3" key="1">
    <citation type="journal article" date="2019" name="Int. J. Syst. Evol. Microbiol.">
        <title>The Global Catalogue of Microorganisms (GCM) 10K type strain sequencing project: providing services to taxonomists for standard genome sequencing and annotation.</title>
        <authorList>
            <consortium name="The Broad Institute Genomics Platform"/>
            <consortium name="The Broad Institute Genome Sequencing Center for Infectious Disease"/>
            <person name="Wu L."/>
            <person name="Ma J."/>
        </authorList>
    </citation>
    <scope>NUCLEOTIDE SEQUENCE [LARGE SCALE GENOMIC DNA]</scope>
    <source>
        <strain evidence="3">KACC 12602</strain>
    </source>
</reference>
<keyword evidence="1" id="KW-0472">Membrane</keyword>
<dbReference type="RefSeq" id="WP_378017694.1">
    <property type="nucleotide sequence ID" value="NZ_JBHSKT010000006.1"/>
</dbReference>
<keyword evidence="1" id="KW-1133">Transmembrane helix</keyword>
<dbReference type="Proteomes" id="UP001596161">
    <property type="component" value="Unassembled WGS sequence"/>
</dbReference>
<dbReference type="EMBL" id="JBHSKT010000006">
    <property type="protein sequence ID" value="MFC5271329.1"/>
    <property type="molecule type" value="Genomic_DNA"/>
</dbReference>
<keyword evidence="3" id="KW-1185">Reference proteome</keyword>
<accession>A0ABW0EAI2</accession>
<gene>
    <name evidence="2" type="ORF">ACFPIB_11955</name>
</gene>
<keyword evidence="1" id="KW-0812">Transmembrane</keyword>
<evidence type="ECO:0000313" key="3">
    <source>
        <dbReference type="Proteomes" id="UP001596161"/>
    </source>
</evidence>